<dbReference type="InterPro" id="IPR013149">
    <property type="entry name" value="ADH-like_C"/>
</dbReference>
<dbReference type="Proteomes" id="UP000573327">
    <property type="component" value="Unassembled WGS sequence"/>
</dbReference>
<dbReference type="GO" id="GO:0016491">
    <property type="term" value="F:oxidoreductase activity"/>
    <property type="evidence" value="ECO:0007669"/>
    <property type="project" value="InterPro"/>
</dbReference>
<dbReference type="InterPro" id="IPR020843">
    <property type="entry name" value="ER"/>
</dbReference>
<gene>
    <name evidence="2" type="ORF">F4556_004169</name>
</gene>
<dbReference type="AlphaFoldDB" id="A0A7W7SDT9"/>
<dbReference type="Gene3D" id="3.90.180.10">
    <property type="entry name" value="Medium-chain alcohol dehydrogenases, catalytic domain"/>
    <property type="match status" value="1"/>
</dbReference>
<dbReference type="CDD" id="cd08276">
    <property type="entry name" value="MDR7"/>
    <property type="match status" value="1"/>
</dbReference>
<dbReference type="SMART" id="SM00829">
    <property type="entry name" value="PKS_ER"/>
    <property type="match status" value="1"/>
</dbReference>
<organism evidence="2 3">
    <name type="scientific">Kitasatospora gansuensis</name>
    <dbReference type="NCBI Taxonomy" id="258050"/>
    <lineage>
        <taxon>Bacteria</taxon>
        <taxon>Bacillati</taxon>
        <taxon>Actinomycetota</taxon>
        <taxon>Actinomycetes</taxon>
        <taxon>Kitasatosporales</taxon>
        <taxon>Streptomycetaceae</taxon>
        <taxon>Kitasatospora</taxon>
    </lineage>
</organism>
<dbReference type="Pfam" id="PF00107">
    <property type="entry name" value="ADH_zinc_N"/>
    <property type="match status" value="1"/>
</dbReference>
<evidence type="ECO:0000313" key="2">
    <source>
        <dbReference type="EMBL" id="MBB4948634.1"/>
    </source>
</evidence>
<dbReference type="Gene3D" id="3.40.50.720">
    <property type="entry name" value="NAD(P)-binding Rossmann-like Domain"/>
    <property type="match status" value="1"/>
</dbReference>
<reference evidence="2 3" key="1">
    <citation type="submission" date="2020-08" db="EMBL/GenBank/DDBJ databases">
        <title>Sequencing the genomes of 1000 actinobacteria strains.</title>
        <authorList>
            <person name="Klenk H.-P."/>
        </authorList>
    </citation>
    <scope>NUCLEOTIDE SEQUENCE [LARGE SCALE GENOMIC DNA]</scope>
    <source>
        <strain evidence="2 3">DSM 44786</strain>
    </source>
</reference>
<protein>
    <submittedName>
        <fullName evidence="2">NADPH:quinone reductase-like Zn-dependent oxidoreductase</fullName>
    </submittedName>
</protein>
<dbReference type="InterPro" id="IPR013154">
    <property type="entry name" value="ADH-like_N"/>
</dbReference>
<name>A0A7W7SDT9_9ACTN</name>
<dbReference type="SUPFAM" id="SSF50129">
    <property type="entry name" value="GroES-like"/>
    <property type="match status" value="1"/>
</dbReference>
<dbReference type="SUPFAM" id="SSF51735">
    <property type="entry name" value="NAD(P)-binding Rossmann-fold domains"/>
    <property type="match status" value="1"/>
</dbReference>
<dbReference type="Pfam" id="PF08240">
    <property type="entry name" value="ADH_N"/>
    <property type="match status" value="1"/>
</dbReference>
<accession>A0A7W7SDT9</accession>
<dbReference type="PANTHER" id="PTHR45033">
    <property type="match status" value="1"/>
</dbReference>
<feature type="domain" description="Enoyl reductase (ER)" evidence="1">
    <location>
        <begin position="12"/>
        <end position="335"/>
    </location>
</feature>
<sequence length="338" mass="35195">MKSYHVTGAGTGSAGLTLREHAVPEPGPGQVLVRMRANAVSFRDALILADDYPLPVVPDVVAGCEGAGEVVALGPAVRTFGLGDRVALTVFPDWLDGPFGLDRAAQLGSSLDGALTEYRVVAEQALVRIPGHLSYEEATALPLTALTAWNALTGGRPLLPGETVLTLGTGAVSLAAVQLALLAGVRVIATTSGGPKAVRLKELGAHEVIDRTAEPDWHQRVRELTGGRGVEQVVHVAGPLDQSLRSAGIGAELAYVGYRVGAAPVAPPVDARLLFASGVQVRSVAVGSRAQFTALNRALEVHGVRPVLDRVFPFAQAPEAFRYQQEGGAFGRVVISHG</sequence>
<dbReference type="InterPro" id="IPR052711">
    <property type="entry name" value="Zinc_ADH-like"/>
</dbReference>
<evidence type="ECO:0000313" key="3">
    <source>
        <dbReference type="Proteomes" id="UP000573327"/>
    </source>
</evidence>
<dbReference type="InterPro" id="IPR011032">
    <property type="entry name" value="GroES-like_sf"/>
</dbReference>
<dbReference type="PANTHER" id="PTHR45033:SF2">
    <property type="entry name" value="ZINC-TYPE ALCOHOL DEHYDROGENASE-LIKE PROTEIN C1773.06C"/>
    <property type="match status" value="1"/>
</dbReference>
<dbReference type="RefSeq" id="WP_184918430.1">
    <property type="nucleotide sequence ID" value="NZ_JACHJR010000001.1"/>
</dbReference>
<dbReference type="InterPro" id="IPR036291">
    <property type="entry name" value="NAD(P)-bd_dom_sf"/>
</dbReference>
<dbReference type="EMBL" id="JACHJR010000001">
    <property type="protein sequence ID" value="MBB4948634.1"/>
    <property type="molecule type" value="Genomic_DNA"/>
</dbReference>
<keyword evidence="3" id="KW-1185">Reference proteome</keyword>
<evidence type="ECO:0000259" key="1">
    <source>
        <dbReference type="SMART" id="SM00829"/>
    </source>
</evidence>
<proteinExistence type="predicted"/>
<comment type="caution">
    <text evidence="2">The sequence shown here is derived from an EMBL/GenBank/DDBJ whole genome shotgun (WGS) entry which is preliminary data.</text>
</comment>